<organism evidence="4">
    <name type="scientific">Cuerna arida</name>
    <dbReference type="NCBI Taxonomy" id="1464854"/>
    <lineage>
        <taxon>Eukaryota</taxon>
        <taxon>Metazoa</taxon>
        <taxon>Ecdysozoa</taxon>
        <taxon>Arthropoda</taxon>
        <taxon>Hexapoda</taxon>
        <taxon>Insecta</taxon>
        <taxon>Pterygota</taxon>
        <taxon>Neoptera</taxon>
        <taxon>Paraneoptera</taxon>
        <taxon>Hemiptera</taxon>
        <taxon>Auchenorrhyncha</taxon>
        <taxon>Membracoidea</taxon>
        <taxon>Cicadellidae</taxon>
        <taxon>Cicadellinae</taxon>
        <taxon>Proconiini</taxon>
        <taxon>Cuerna</taxon>
    </lineage>
</organism>
<accession>A0A1B6EUK7</accession>
<feature type="region of interest" description="Disordered" evidence="3">
    <location>
        <begin position="154"/>
        <end position="176"/>
    </location>
</feature>
<keyword evidence="1 2" id="KW-0193">Cuticle</keyword>
<evidence type="ECO:0008006" key="5">
    <source>
        <dbReference type="Google" id="ProtNLM"/>
    </source>
</evidence>
<dbReference type="PROSITE" id="PS00233">
    <property type="entry name" value="CHIT_BIND_RR_1"/>
    <property type="match status" value="1"/>
</dbReference>
<feature type="non-terminal residue" evidence="4">
    <location>
        <position position="1"/>
    </location>
</feature>
<evidence type="ECO:0000256" key="3">
    <source>
        <dbReference type="SAM" id="MobiDB-lite"/>
    </source>
</evidence>
<dbReference type="PROSITE" id="PS51155">
    <property type="entry name" value="CHIT_BIND_RR_2"/>
    <property type="match status" value="1"/>
</dbReference>
<evidence type="ECO:0000256" key="2">
    <source>
        <dbReference type="PROSITE-ProRule" id="PRU00497"/>
    </source>
</evidence>
<feature type="compositionally biased region" description="Pro residues" evidence="3">
    <location>
        <begin position="1"/>
        <end position="21"/>
    </location>
</feature>
<evidence type="ECO:0000256" key="1">
    <source>
        <dbReference type="ARBA" id="ARBA00022460"/>
    </source>
</evidence>
<name>A0A1B6EUK7_9HEMI</name>
<dbReference type="InterPro" id="IPR031311">
    <property type="entry name" value="CHIT_BIND_RR_consensus"/>
</dbReference>
<proteinExistence type="predicted"/>
<dbReference type="PANTHER" id="PTHR12236:SF79">
    <property type="entry name" value="CUTICULAR PROTEIN 50CB-RELATED"/>
    <property type="match status" value="1"/>
</dbReference>
<dbReference type="Pfam" id="PF00379">
    <property type="entry name" value="Chitin_bind_4"/>
    <property type="match status" value="1"/>
</dbReference>
<feature type="region of interest" description="Disordered" evidence="3">
    <location>
        <begin position="203"/>
        <end position="234"/>
    </location>
</feature>
<dbReference type="GO" id="GO:0031012">
    <property type="term" value="C:extracellular matrix"/>
    <property type="evidence" value="ECO:0007669"/>
    <property type="project" value="TreeGrafter"/>
</dbReference>
<dbReference type="GO" id="GO:0005615">
    <property type="term" value="C:extracellular space"/>
    <property type="evidence" value="ECO:0007669"/>
    <property type="project" value="TreeGrafter"/>
</dbReference>
<dbReference type="AlphaFoldDB" id="A0A1B6EUK7"/>
<dbReference type="PANTHER" id="PTHR12236">
    <property type="entry name" value="STRUCTURAL CONTITUENT OF CUTICLE"/>
    <property type="match status" value="1"/>
</dbReference>
<dbReference type="EMBL" id="GECZ01028172">
    <property type="protein sequence ID" value="JAS41597.1"/>
    <property type="molecule type" value="Transcribed_RNA"/>
</dbReference>
<feature type="region of interest" description="Disordered" evidence="3">
    <location>
        <begin position="1"/>
        <end position="43"/>
    </location>
</feature>
<reference evidence="4" key="1">
    <citation type="submission" date="2015-11" db="EMBL/GenBank/DDBJ databases">
        <title>De novo transcriptome assembly of four potential Pierce s Disease insect vectors from Arizona vineyards.</title>
        <authorList>
            <person name="Tassone E.E."/>
        </authorList>
    </citation>
    <scope>NUCLEOTIDE SEQUENCE</scope>
</reference>
<evidence type="ECO:0000313" key="4">
    <source>
        <dbReference type="EMBL" id="JAS41597.1"/>
    </source>
</evidence>
<protein>
    <recommendedName>
        <fullName evidence="5">Pro-resilin</fullName>
    </recommendedName>
</protein>
<dbReference type="GO" id="GO:0042302">
    <property type="term" value="F:structural constituent of cuticle"/>
    <property type="evidence" value="ECO:0007669"/>
    <property type="project" value="UniProtKB-UniRule"/>
</dbReference>
<dbReference type="InterPro" id="IPR051217">
    <property type="entry name" value="Insect_Cuticle_Struc_Prot"/>
</dbReference>
<sequence>PPPPPPPPPRGPPPARPPPRAGPEYGGGYTTIAGSPYRGGGGRPDYNVYAGGYGGYGLSTKPYNFGYSVNDRYSGADFKQQETSDGNSVKGQYRVQLPDGRTQIVTYTADWQTGFHADVRYEGEASYPAVYGIGGSFPPSRGVSSSYGAPQAGYGHPQTSYGAPQPAPTYSAPPQSNYGAPSAGGYLVGAPYQARVGVAGTGTQYNNIDYSRGGSYSAPHPTSYGHPHSGGYRK</sequence>
<dbReference type="InterPro" id="IPR000618">
    <property type="entry name" value="Insect_cuticle"/>
</dbReference>
<gene>
    <name evidence="4" type="ORF">g.7062</name>
</gene>